<dbReference type="Pfam" id="PF07715">
    <property type="entry name" value="Plug"/>
    <property type="match status" value="1"/>
</dbReference>
<evidence type="ECO:0000313" key="14">
    <source>
        <dbReference type="Proteomes" id="UP000092932"/>
    </source>
</evidence>
<dbReference type="InterPro" id="IPR012910">
    <property type="entry name" value="Plug_dom"/>
</dbReference>
<evidence type="ECO:0000256" key="1">
    <source>
        <dbReference type="ARBA" id="ARBA00004571"/>
    </source>
</evidence>
<evidence type="ECO:0000256" key="2">
    <source>
        <dbReference type="ARBA" id="ARBA00022448"/>
    </source>
</evidence>
<evidence type="ECO:0000259" key="11">
    <source>
        <dbReference type="Pfam" id="PF00593"/>
    </source>
</evidence>
<keyword evidence="14" id="KW-1185">Reference proteome</keyword>
<dbReference type="InterPro" id="IPR039426">
    <property type="entry name" value="TonB-dep_rcpt-like"/>
</dbReference>
<dbReference type="PANTHER" id="PTHR47234">
    <property type="match status" value="1"/>
</dbReference>
<accession>A0A1B2AG80</accession>
<proteinExistence type="inferred from homology"/>
<dbReference type="STRING" id="692370.A6F68_02650"/>
<evidence type="ECO:0000256" key="6">
    <source>
        <dbReference type="ARBA" id="ARBA00023136"/>
    </source>
</evidence>
<dbReference type="PATRIC" id="fig|692370.5.peg.2662"/>
<dbReference type="InterPro" id="IPR000531">
    <property type="entry name" value="Beta-barrel_TonB"/>
</dbReference>
<dbReference type="InterPro" id="IPR037066">
    <property type="entry name" value="Plug_dom_sf"/>
</dbReference>
<feature type="chain" id="PRO_5008534237" evidence="10">
    <location>
        <begin position="30"/>
        <end position="944"/>
    </location>
</feature>
<keyword evidence="10" id="KW-0732">Signal</keyword>
<keyword evidence="6 8" id="KW-0472">Membrane</keyword>
<feature type="domain" description="TonB-dependent receptor-like beta-barrel" evidence="11">
    <location>
        <begin position="407"/>
        <end position="908"/>
    </location>
</feature>
<evidence type="ECO:0000256" key="10">
    <source>
        <dbReference type="SAM" id="SignalP"/>
    </source>
</evidence>
<dbReference type="OrthoDB" id="7614575at2"/>
<keyword evidence="4 8" id="KW-0812">Transmembrane</keyword>
<evidence type="ECO:0000313" key="13">
    <source>
        <dbReference type="EMBL" id="ANY21144.1"/>
    </source>
</evidence>
<dbReference type="EMBL" id="CP016591">
    <property type="protein sequence ID" value="ANY21144.1"/>
    <property type="molecule type" value="Genomic_DNA"/>
</dbReference>
<dbReference type="Gene3D" id="2.40.170.20">
    <property type="entry name" value="TonB-dependent receptor, beta-barrel domain"/>
    <property type="match status" value="1"/>
</dbReference>
<sequence>MKIRRIATSTLAPIIAVAIAASGSTAAVAQSDAGDEGPPPFDPMTGDPIVVVGSRMEAGDETANTQVITSREIEARGLTSAEDIIRSIPQNYATVNSATNLDNDPRDVLLGNFGLGVVSANLRGLGTGNTLVLVNGRRIAGAAGQPEFFANLRDIPAASIERVEINLDGGSAVYGSDAVAGTINIVLKKGYKGGRLTGLYEYSNTGADRRRLSANYGVSWTSGSVSISGSYTETDPVLNAKAGYTSLDFREQTGDPDANFNAFDYGFFQGFSGTGERSAIICDPNLSFFGCSAFGPYNAILQPGLNGTNFTYDQLQPLSLDDFEGFITREATAASRDYSVTFNAQQQLTDFLQFNFDAIYNKSKLTRRIDQIPGGTFLIPASNAFNNTGEDVAVRYTPIRESEQGLIDLPQQRAETEFWSVAAGAEVTLSDTLDFVVEYAHSENDAYNEQFAFSANPAPFSFFSPVSPETQALIDRLADVLANSDPATAPNFFGDGSVQNASIAEFLIPIANQGGGSTLDSFTGYFRGQPFELGGGSVNFILGGEYRAESFAQSQLFFGINSSSENTYGVAAPERKLYSAFGEISLPLIGEANKRQGINRLTVNAQLRYDDYNLRGADGLDDDFEPNIIDVKYDSLTASLGMLWEPVDHLEIRAKYSEGFRAPNTTDVLSAFADSFPSFDEDPLTGAFVPVIYTDLNNVDLKPERSKNYSLGVTAYPLGDSRLMVRVNYSHLDFKDRIARNLELRNLLPTEIYGNLDEFFIRDPNGVLIEVVNTAINISRRVSDNLDFEINGLIGTDSGTFRPGLYVNYVLRQYDEAVPGSGKVSRVGDIRGVDRYNVIASLNWTKGPWTADFVGTYTPGYTNSNFDDLQGPVSLITVPDVDDRFVVDLSASREFGNGLTLRVGARNLLNADFPFALNGAGIPYDAARVDLRGRVLFASASFDF</sequence>
<protein>
    <submittedName>
        <fullName evidence="13">Colicin I receptor</fullName>
    </submittedName>
</protein>
<organism evidence="13 14">
    <name type="scientific">Tsuneonella dongtanensis</name>
    <dbReference type="NCBI Taxonomy" id="692370"/>
    <lineage>
        <taxon>Bacteria</taxon>
        <taxon>Pseudomonadati</taxon>
        <taxon>Pseudomonadota</taxon>
        <taxon>Alphaproteobacteria</taxon>
        <taxon>Sphingomonadales</taxon>
        <taxon>Erythrobacteraceae</taxon>
        <taxon>Tsuneonella</taxon>
    </lineage>
</organism>
<dbReference type="RefSeq" id="WP_067680990.1">
    <property type="nucleotide sequence ID" value="NZ_CP016591.1"/>
</dbReference>
<keyword evidence="2 8" id="KW-0813">Transport</keyword>
<evidence type="ECO:0000256" key="4">
    <source>
        <dbReference type="ARBA" id="ARBA00022692"/>
    </source>
</evidence>
<dbReference type="KEGG" id="ado:A6F68_02650"/>
<dbReference type="Pfam" id="PF00593">
    <property type="entry name" value="TonB_dep_Rec_b-barrel"/>
    <property type="match status" value="1"/>
</dbReference>
<dbReference type="Gene3D" id="2.170.130.10">
    <property type="entry name" value="TonB-dependent receptor, plug domain"/>
    <property type="match status" value="1"/>
</dbReference>
<keyword evidence="7 8" id="KW-0998">Cell outer membrane</keyword>
<dbReference type="PANTHER" id="PTHR47234:SF2">
    <property type="entry name" value="TONB-DEPENDENT RECEPTOR"/>
    <property type="match status" value="1"/>
</dbReference>
<evidence type="ECO:0000259" key="12">
    <source>
        <dbReference type="Pfam" id="PF07715"/>
    </source>
</evidence>
<reference evidence="13 14" key="1">
    <citation type="submission" date="2016-07" db="EMBL/GenBank/DDBJ databases">
        <title>Complete genome sequence of Altererythrobacter dongtanensis KCTC 22672, a type strain with esterase isolated from tidal flat.</title>
        <authorList>
            <person name="Cheng H."/>
            <person name="Wu Y.-H."/>
            <person name="Zhou P."/>
            <person name="Huo Y.-Y."/>
            <person name="Wang C.-S."/>
            <person name="Xu X.-W."/>
        </authorList>
    </citation>
    <scope>NUCLEOTIDE SEQUENCE [LARGE SCALE GENOMIC DNA]</scope>
    <source>
        <strain evidence="13 14">KCTC 22672</strain>
    </source>
</reference>
<gene>
    <name evidence="13" type="primary">cirA_10</name>
    <name evidence="13" type="ORF">A6F68_02650</name>
</gene>
<evidence type="ECO:0000256" key="3">
    <source>
        <dbReference type="ARBA" id="ARBA00022452"/>
    </source>
</evidence>
<dbReference type="AlphaFoldDB" id="A0A1B2AG80"/>
<evidence type="ECO:0000256" key="8">
    <source>
        <dbReference type="PROSITE-ProRule" id="PRU01360"/>
    </source>
</evidence>
<feature type="domain" description="TonB-dependent receptor plug" evidence="12">
    <location>
        <begin position="60"/>
        <end position="182"/>
    </location>
</feature>
<feature type="signal peptide" evidence="10">
    <location>
        <begin position="1"/>
        <end position="29"/>
    </location>
</feature>
<dbReference type="PROSITE" id="PS52016">
    <property type="entry name" value="TONB_DEPENDENT_REC_3"/>
    <property type="match status" value="1"/>
</dbReference>
<evidence type="ECO:0000256" key="5">
    <source>
        <dbReference type="ARBA" id="ARBA00023077"/>
    </source>
</evidence>
<dbReference type="Proteomes" id="UP000092932">
    <property type="component" value="Chromosome"/>
</dbReference>
<dbReference type="InterPro" id="IPR036942">
    <property type="entry name" value="Beta-barrel_TonB_sf"/>
</dbReference>
<keyword evidence="13" id="KW-0675">Receptor</keyword>
<keyword evidence="3 8" id="KW-1134">Transmembrane beta strand</keyword>
<evidence type="ECO:0000256" key="9">
    <source>
        <dbReference type="RuleBase" id="RU003357"/>
    </source>
</evidence>
<dbReference type="GO" id="GO:0009279">
    <property type="term" value="C:cell outer membrane"/>
    <property type="evidence" value="ECO:0007669"/>
    <property type="project" value="UniProtKB-SubCell"/>
</dbReference>
<keyword evidence="5 9" id="KW-0798">TonB box</keyword>
<dbReference type="SUPFAM" id="SSF56935">
    <property type="entry name" value="Porins"/>
    <property type="match status" value="1"/>
</dbReference>
<evidence type="ECO:0000256" key="7">
    <source>
        <dbReference type="ARBA" id="ARBA00023237"/>
    </source>
</evidence>
<comment type="subcellular location">
    <subcellularLocation>
        <location evidence="1 8">Cell outer membrane</location>
        <topology evidence="1 8">Multi-pass membrane protein</topology>
    </subcellularLocation>
</comment>
<comment type="similarity">
    <text evidence="8 9">Belongs to the TonB-dependent receptor family.</text>
</comment>
<name>A0A1B2AG80_9SPHN</name>